<keyword evidence="2" id="KW-1185">Reference proteome</keyword>
<accession>A0ACC5ZYI5</accession>
<evidence type="ECO:0000313" key="1">
    <source>
        <dbReference type="EMBL" id="MCM2562821.1"/>
    </source>
</evidence>
<dbReference type="Proteomes" id="UP001203036">
    <property type="component" value="Unassembled WGS sequence"/>
</dbReference>
<dbReference type="EMBL" id="JAMQGO010000007">
    <property type="protein sequence ID" value="MCM2562821.1"/>
    <property type="molecule type" value="Genomic_DNA"/>
</dbReference>
<gene>
    <name evidence="1" type="ORF">M8744_11765</name>
</gene>
<protein>
    <submittedName>
        <fullName evidence="1">DUF5665 domain-containing protein</fullName>
    </submittedName>
</protein>
<sequence length="91" mass="10214">MSDDPADLKQAMARLSAEVAKLNSHRFVQLHNRPARLIMFQFMRGLAFGLGSALGATMLVSLAAWWLSQFEFLPIVGEWAREIADQIAEPR</sequence>
<organism evidence="1 2">
    <name type="scientific">Lutimaribacter degradans</name>
    <dbReference type="NCBI Taxonomy" id="2945989"/>
    <lineage>
        <taxon>Bacteria</taxon>
        <taxon>Pseudomonadati</taxon>
        <taxon>Pseudomonadota</taxon>
        <taxon>Alphaproteobacteria</taxon>
        <taxon>Rhodobacterales</taxon>
        <taxon>Roseobacteraceae</taxon>
        <taxon>Lutimaribacter</taxon>
    </lineage>
</organism>
<proteinExistence type="predicted"/>
<comment type="caution">
    <text evidence="1">The sequence shown here is derived from an EMBL/GenBank/DDBJ whole genome shotgun (WGS) entry which is preliminary data.</text>
</comment>
<name>A0ACC5ZYI5_9RHOB</name>
<reference evidence="1" key="1">
    <citation type="submission" date="2022-06" db="EMBL/GenBank/DDBJ databases">
        <title>Lutimaribacter sp. EGI FJ00013, a novel bacterium isolated from a salt lake sediment enrichment.</title>
        <authorList>
            <person name="Gao L."/>
            <person name="Fang B.-Z."/>
            <person name="Li W.-J."/>
        </authorList>
    </citation>
    <scope>NUCLEOTIDE SEQUENCE</scope>
    <source>
        <strain evidence="1">EGI FJ00013</strain>
    </source>
</reference>
<evidence type="ECO:0000313" key="2">
    <source>
        <dbReference type="Proteomes" id="UP001203036"/>
    </source>
</evidence>